<dbReference type="SUPFAM" id="SSF47203">
    <property type="entry name" value="Acyl-CoA dehydrogenase C-terminal domain-like"/>
    <property type="match status" value="1"/>
</dbReference>
<dbReference type="Pfam" id="PF00441">
    <property type="entry name" value="Acyl-CoA_dh_1"/>
    <property type="match status" value="1"/>
</dbReference>
<evidence type="ECO:0000256" key="1">
    <source>
        <dbReference type="ARBA" id="ARBA00001974"/>
    </source>
</evidence>
<evidence type="ECO:0000256" key="5">
    <source>
        <dbReference type="ARBA" id="ARBA00023002"/>
    </source>
</evidence>
<keyword evidence="4 6" id="KW-0274">FAD</keyword>
<evidence type="ECO:0000256" key="3">
    <source>
        <dbReference type="ARBA" id="ARBA00022630"/>
    </source>
</evidence>
<evidence type="ECO:0000259" key="9">
    <source>
        <dbReference type="Pfam" id="PF02771"/>
    </source>
</evidence>
<evidence type="ECO:0000259" key="7">
    <source>
        <dbReference type="Pfam" id="PF00441"/>
    </source>
</evidence>
<dbReference type="InterPro" id="IPR006089">
    <property type="entry name" value="Acyl-CoA_DH_CS"/>
</dbReference>
<dbReference type="InterPro" id="IPR036250">
    <property type="entry name" value="AcylCo_DH-like_C"/>
</dbReference>
<dbReference type="PANTHER" id="PTHR43884:SF12">
    <property type="entry name" value="ISOVALERYL-COA DEHYDROGENASE, MITOCHONDRIAL-RELATED"/>
    <property type="match status" value="1"/>
</dbReference>
<gene>
    <name evidence="10" type="ORF">AVDCRST_MAG59-594</name>
</gene>
<feature type="domain" description="Acyl-CoA dehydrogenase/oxidase N-terminal" evidence="9">
    <location>
        <begin position="6"/>
        <end position="118"/>
    </location>
</feature>
<dbReference type="Pfam" id="PF02770">
    <property type="entry name" value="Acyl-CoA_dh_M"/>
    <property type="match status" value="1"/>
</dbReference>
<dbReference type="FunFam" id="1.20.140.10:FF:000004">
    <property type="entry name" value="Acyl-CoA dehydrogenase FadE25"/>
    <property type="match status" value="1"/>
</dbReference>
<dbReference type="InterPro" id="IPR006091">
    <property type="entry name" value="Acyl-CoA_Oxase/DH_mid-dom"/>
</dbReference>
<evidence type="ECO:0000256" key="4">
    <source>
        <dbReference type="ARBA" id="ARBA00022827"/>
    </source>
</evidence>
<reference evidence="10" key="1">
    <citation type="submission" date="2020-02" db="EMBL/GenBank/DDBJ databases">
        <authorList>
            <person name="Meier V. D."/>
        </authorList>
    </citation>
    <scope>NUCLEOTIDE SEQUENCE</scope>
    <source>
        <strain evidence="10">AVDCRST_MAG59</strain>
    </source>
</reference>
<sequence length="409" mass="44821">MNFELSEEQIQVRDMVREFAAREVAPHIQEWDAKGEFHREVLDRMGELGLLGLPIPEEYGGAGMDYVSLALACAELEYVDTFMRVVMSVHVGLNSLALLQWGTEAQKQRWLVPQATGEKIATFGLTEPNAGSDAGSIESTYTRDGSDYVLNGAKMWISLADVADHFLVFASGDRSRKHAGLTAFVVERGMEGFTTATIKGKLGVRAGNTGELAFNNVRLSDEHRIGEEGEGFKIAMSCIDQGRFTVGAGAVGLIKACLDASVKYANEREAFGAPIGKLQLVQQMIAKMAAGYECSYLLNMKAADLKNRGGRNTRETSLAKWYACDAAHQASDDAIQVHGSYGFSNEYPVERFWRNARGAVIYEGTREIHTLLQAEYALGYRQDKPLRCPQLPAPGYAEAAEREPALAAD</sequence>
<dbReference type="EMBL" id="CADCWF010000028">
    <property type="protein sequence ID" value="CAA9538636.1"/>
    <property type="molecule type" value="Genomic_DNA"/>
</dbReference>
<dbReference type="GO" id="GO:0050660">
    <property type="term" value="F:flavin adenine dinucleotide binding"/>
    <property type="evidence" value="ECO:0007669"/>
    <property type="project" value="InterPro"/>
</dbReference>
<organism evidence="10">
    <name type="scientific">uncultured Thermomicrobiales bacterium</name>
    <dbReference type="NCBI Taxonomy" id="1645740"/>
    <lineage>
        <taxon>Bacteria</taxon>
        <taxon>Pseudomonadati</taxon>
        <taxon>Thermomicrobiota</taxon>
        <taxon>Thermomicrobia</taxon>
        <taxon>Thermomicrobiales</taxon>
        <taxon>environmental samples</taxon>
    </lineage>
</organism>
<dbReference type="PANTHER" id="PTHR43884">
    <property type="entry name" value="ACYL-COA DEHYDROGENASE"/>
    <property type="match status" value="1"/>
</dbReference>
<dbReference type="InterPro" id="IPR009075">
    <property type="entry name" value="AcylCo_DH/oxidase_C"/>
</dbReference>
<comment type="similarity">
    <text evidence="2 6">Belongs to the acyl-CoA dehydrogenase family.</text>
</comment>
<evidence type="ECO:0000259" key="8">
    <source>
        <dbReference type="Pfam" id="PF02770"/>
    </source>
</evidence>
<keyword evidence="3 6" id="KW-0285">Flavoprotein</keyword>
<dbReference type="InterPro" id="IPR046373">
    <property type="entry name" value="Acyl-CoA_Oxase/DH_mid-dom_sf"/>
</dbReference>
<dbReference type="Gene3D" id="1.10.540.10">
    <property type="entry name" value="Acyl-CoA dehydrogenase/oxidase, N-terminal domain"/>
    <property type="match status" value="1"/>
</dbReference>
<feature type="domain" description="Acyl-CoA oxidase/dehydrogenase middle" evidence="8">
    <location>
        <begin position="123"/>
        <end position="217"/>
    </location>
</feature>
<dbReference type="PROSITE" id="PS00073">
    <property type="entry name" value="ACYL_COA_DH_2"/>
    <property type="match status" value="1"/>
</dbReference>
<dbReference type="AlphaFoldDB" id="A0A6J4U524"/>
<name>A0A6J4U524_9BACT</name>
<dbReference type="Gene3D" id="1.20.140.10">
    <property type="entry name" value="Butyryl-CoA Dehydrogenase, subunit A, domain 3"/>
    <property type="match status" value="1"/>
</dbReference>
<evidence type="ECO:0000256" key="2">
    <source>
        <dbReference type="ARBA" id="ARBA00009347"/>
    </source>
</evidence>
<dbReference type="FunFam" id="1.10.540.10:FF:000002">
    <property type="entry name" value="Acyl-CoA dehydrogenase FadE19"/>
    <property type="match status" value="1"/>
</dbReference>
<dbReference type="Pfam" id="PF02771">
    <property type="entry name" value="Acyl-CoA_dh_N"/>
    <property type="match status" value="1"/>
</dbReference>
<keyword evidence="5 6" id="KW-0560">Oxidoreductase</keyword>
<evidence type="ECO:0000313" key="10">
    <source>
        <dbReference type="EMBL" id="CAA9538636.1"/>
    </source>
</evidence>
<accession>A0A6J4U524</accession>
<dbReference type="InterPro" id="IPR009100">
    <property type="entry name" value="AcylCoA_DH/oxidase_NM_dom_sf"/>
</dbReference>
<evidence type="ECO:0000256" key="6">
    <source>
        <dbReference type="RuleBase" id="RU362125"/>
    </source>
</evidence>
<protein>
    <submittedName>
        <fullName evidence="10">Acyl-CoA dehydrogenase</fullName>
    </submittedName>
</protein>
<comment type="cofactor">
    <cofactor evidence="1 6">
        <name>FAD</name>
        <dbReference type="ChEBI" id="CHEBI:57692"/>
    </cofactor>
</comment>
<proteinExistence type="inferred from homology"/>
<dbReference type="PROSITE" id="PS00072">
    <property type="entry name" value="ACYL_COA_DH_1"/>
    <property type="match status" value="1"/>
</dbReference>
<dbReference type="SUPFAM" id="SSF56645">
    <property type="entry name" value="Acyl-CoA dehydrogenase NM domain-like"/>
    <property type="match status" value="1"/>
</dbReference>
<dbReference type="Gene3D" id="2.40.110.10">
    <property type="entry name" value="Butyryl-CoA Dehydrogenase, subunit A, domain 2"/>
    <property type="match status" value="1"/>
</dbReference>
<dbReference type="FunFam" id="2.40.110.10:FF:000002">
    <property type="entry name" value="Acyl-CoA dehydrogenase fadE12"/>
    <property type="match status" value="1"/>
</dbReference>
<dbReference type="GO" id="GO:0003995">
    <property type="term" value="F:acyl-CoA dehydrogenase activity"/>
    <property type="evidence" value="ECO:0007669"/>
    <property type="project" value="InterPro"/>
</dbReference>
<dbReference type="InterPro" id="IPR037069">
    <property type="entry name" value="AcylCoA_DH/ox_N_sf"/>
</dbReference>
<feature type="domain" description="Acyl-CoA dehydrogenase/oxidase C-terminal" evidence="7">
    <location>
        <begin position="229"/>
        <end position="375"/>
    </location>
</feature>
<dbReference type="InterPro" id="IPR013786">
    <property type="entry name" value="AcylCoA_DH/ox_N"/>
</dbReference>